<gene>
    <name evidence="1" type="ORF">GNP77_15890</name>
    <name evidence="2" type="ORF">GNP88_19420</name>
</gene>
<sequence>MMAIIAKNDDFNYDLADFLFGYSV</sequence>
<reference evidence="3 4" key="1">
    <citation type="submission" date="2019-11" db="EMBL/GenBank/DDBJ databases">
        <title>Using colonization assays and comparative genomics to discover symbiosis behaviors and factors in Vibrio fischeri.</title>
        <authorList>
            <person name="Bongrand C."/>
            <person name="Moriano-Gutierrez S."/>
            <person name="Arevalo P."/>
            <person name="Mcfall-Ngai M."/>
            <person name="Visick K."/>
            <person name="Polz M.F."/>
            <person name="Ruby E.G."/>
        </authorList>
    </citation>
    <scope>NUCLEOTIDE SEQUENCE [LARGE SCALE GENOMIC DNA]</scope>
    <source>
        <strain evidence="3">emors.3.2</strain>
        <strain evidence="1">Emors.3.2</strain>
        <strain evidence="4">emors.4.1</strain>
        <strain evidence="2">Emors.4.1</strain>
    </source>
</reference>
<proteinExistence type="predicted"/>
<accession>A0A6I3YAE0</accession>
<evidence type="ECO:0000313" key="4">
    <source>
        <dbReference type="Proteomes" id="UP000448038"/>
    </source>
</evidence>
<name>A0A6I3YAE0_ALIFS</name>
<comment type="caution">
    <text evidence="1">The sequence shown here is derived from an EMBL/GenBank/DDBJ whole genome shotgun (WGS) entry which is preliminary data.</text>
</comment>
<protein>
    <submittedName>
        <fullName evidence="1">Uncharacterized protein</fullName>
    </submittedName>
</protein>
<evidence type="ECO:0000313" key="1">
    <source>
        <dbReference type="EMBL" id="MUK46845.1"/>
    </source>
</evidence>
<organism evidence="1 3">
    <name type="scientific">Aliivibrio fischeri</name>
    <name type="common">Vibrio fischeri</name>
    <dbReference type="NCBI Taxonomy" id="668"/>
    <lineage>
        <taxon>Bacteria</taxon>
        <taxon>Pseudomonadati</taxon>
        <taxon>Pseudomonadota</taxon>
        <taxon>Gammaproteobacteria</taxon>
        <taxon>Vibrionales</taxon>
        <taxon>Vibrionaceae</taxon>
        <taxon>Aliivibrio</taxon>
    </lineage>
</organism>
<dbReference type="Proteomes" id="UP000435323">
    <property type="component" value="Unassembled WGS sequence"/>
</dbReference>
<dbReference type="EMBL" id="WOBN01000042">
    <property type="protein sequence ID" value="MUK51284.1"/>
    <property type="molecule type" value="Genomic_DNA"/>
</dbReference>
<evidence type="ECO:0000313" key="2">
    <source>
        <dbReference type="EMBL" id="MUK51284.1"/>
    </source>
</evidence>
<dbReference type="AlphaFoldDB" id="A0A6I3YAE0"/>
<dbReference type="EMBL" id="WOBO01000019">
    <property type="protein sequence ID" value="MUK46845.1"/>
    <property type="molecule type" value="Genomic_DNA"/>
</dbReference>
<dbReference type="Proteomes" id="UP000448038">
    <property type="component" value="Unassembled WGS sequence"/>
</dbReference>
<evidence type="ECO:0000313" key="3">
    <source>
        <dbReference type="Proteomes" id="UP000435323"/>
    </source>
</evidence>